<feature type="compositionally biased region" description="Basic and acidic residues" evidence="1">
    <location>
        <begin position="112"/>
        <end position="125"/>
    </location>
</feature>
<protein>
    <submittedName>
        <fullName evidence="2">Uncharacterized protein</fullName>
    </submittedName>
</protein>
<evidence type="ECO:0000313" key="3">
    <source>
        <dbReference type="Proteomes" id="UP000204221"/>
    </source>
</evidence>
<dbReference type="AlphaFoldDB" id="A0A221W8L1"/>
<gene>
    <name evidence="2" type="ORF">AHOG_23140</name>
</gene>
<reference evidence="2 3" key="1">
    <citation type="submission" date="2017-07" db="EMBL/GenBank/DDBJ databases">
        <title>Complete genome sequence of Actinoalloteichus hoggarensis DSM 45943, type strain of Actinoalloteichus hoggarensis.</title>
        <authorList>
            <person name="Ruckert C."/>
            <person name="Nouioui I."/>
            <person name="Willmese J."/>
            <person name="van Wezel G."/>
            <person name="Klenk H.-P."/>
            <person name="Kalinowski J."/>
            <person name="Zotchev S.B."/>
        </authorList>
    </citation>
    <scope>NUCLEOTIDE SEQUENCE [LARGE SCALE GENOMIC DNA]</scope>
    <source>
        <strain evidence="2 3">DSM 45943</strain>
    </source>
</reference>
<feature type="region of interest" description="Disordered" evidence="1">
    <location>
        <begin position="112"/>
        <end position="133"/>
    </location>
</feature>
<feature type="compositionally biased region" description="Gly residues" evidence="1">
    <location>
        <begin position="31"/>
        <end position="46"/>
    </location>
</feature>
<evidence type="ECO:0000313" key="2">
    <source>
        <dbReference type="EMBL" id="ASO22238.1"/>
    </source>
</evidence>
<proteinExistence type="predicted"/>
<keyword evidence="3" id="KW-1185">Reference proteome</keyword>
<evidence type="ECO:0000256" key="1">
    <source>
        <dbReference type="SAM" id="MobiDB-lite"/>
    </source>
</evidence>
<organism evidence="2 3">
    <name type="scientific">Actinoalloteichus hoggarensis</name>
    <dbReference type="NCBI Taxonomy" id="1470176"/>
    <lineage>
        <taxon>Bacteria</taxon>
        <taxon>Bacillati</taxon>
        <taxon>Actinomycetota</taxon>
        <taxon>Actinomycetes</taxon>
        <taxon>Pseudonocardiales</taxon>
        <taxon>Pseudonocardiaceae</taxon>
        <taxon>Actinoalloteichus</taxon>
    </lineage>
</organism>
<accession>A0A221W8L1</accession>
<dbReference type="Proteomes" id="UP000204221">
    <property type="component" value="Chromosome"/>
</dbReference>
<dbReference type="EMBL" id="CP022521">
    <property type="protein sequence ID" value="ASO22238.1"/>
    <property type="molecule type" value="Genomic_DNA"/>
</dbReference>
<name>A0A221W8L1_9PSEU</name>
<dbReference type="KEGG" id="ahg:AHOG_23140"/>
<sequence>MAVPRWPCPYGLGRRAFRPNHSAARRPPPAAGGGAHTDEVGPGGDVGCDSDVIADDRGTGTCQARRVVDPAAWYYCLKHGEVERGSGCRSLDRLGPYPDADTAANALAIARARTEAADEQDKAWREEDDEDED</sequence>
<feature type="region of interest" description="Disordered" evidence="1">
    <location>
        <begin position="19"/>
        <end position="55"/>
    </location>
</feature>